<name>A0ABU0X3G0_9PSEU</name>
<dbReference type="EMBL" id="NSDM01000007">
    <property type="protein sequence ID" value="MDQ2585824.1"/>
    <property type="molecule type" value="Genomic_DNA"/>
</dbReference>
<organism evidence="1 2">
    <name type="scientific">Saccharothrix yanglingensis</name>
    <dbReference type="NCBI Taxonomy" id="659496"/>
    <lineage>
        <taxon>Bacteria</taxon>
        <taxon>Bacillati</taxon>
        <taxon>Actinomycetota</taxon>
        <taxon>Actinomycetes</taxon>
        <taxon>Pseudonocardiales</taxon>
        <taxon>Pseudonocardiaceae</taxon>
        <taxon>Saccharothrix</taxon>
    </lineage>
</organism>
<keyword evidence="2" id="KW-1185">Reference proteome</keyword>
<dbReference type="Proteomes" id="UP001225605">
    <property type="component" value="Unassembled WGS sequence"/>
</dbReference>
<comment type="caution">
    <text evidence="1">The sequence shown here is derived from an EMBL/GenBank/DDBJ whole genome shotgun (WGS) entry which is preliminary data.</text>
</comment>
<sequence length="60" mass="6406">MCSFEIRATLPAGFPRDEGEDIRRAVVSLLELWDVGSREEDAGGSCVLLVEVGATAGVVR</sequence>
<accession>A0ABU0X3G0</accession>
<proteinExistence type="predicted"/>
<evidence type="ECO:0000313" key="2">
    <source>
        <dbReference type="Proteomes" id="UP001225605"/>
    </source>
</evidence>
<evidence type="ECO:0000313" key="1">
    <source>
        <dbReference type="EMBL" id="MDQ2585824.1"/>
    </source>
</evidence>
<gene>
    <name evidence="1" type="ORF">CKY47_17885</name>
</gene>
<protein>
    <submittedName>
        <fullName evidence="1">Uncharacterized protein</fullName>
    </submittedName>
</protein>
<reference evidence="1 2" key="1">
    <citation type="submission" date="2017-06" db="EMBL/GenBank/DDBJ databases">
        <title>Cultured bacterium strain Saccharothrix yanglingensis Hhs.015.</title>
        <authorList>
            <person name="Xia Y."/>
        </authorList>
    </citation>
    <scope>NUCLEOTIDE SEQUENCE [LARGE SCALE GENOMIC DNA]</scope>
    <source>
        <strain evidence="1 2">Hhs.015</strain>
    </source>
</reference>
<dbReference type="RefSeq" id="WP_306747024.1">
    <property type="nucleotide sequence ID" value="NZ_NSDM01000007.1"/>
</dbReference>